<organism evidence="2 3">
    <name type="scientific">Elysia marginata</name>
    <dbReference type="NCBI Taxonomy" id="1093978"/>
    <lineage>
        <taxon>Eukaryota</taxon>
        <taxon>Metazoa</taxon>
        <taxon>Spiralia</taxon>
        <taxon>Lophotrochozoa</taxon>
        <taxon>Mollusca</taxon>
        <taxon>Gastropoda</taxon>
        <taxon>Heterobranchia</taxon>
        <taxon>Euthyneura</taxon>
        <taxon>Panpulmonata</taxon>
        <taxon>Sacoglossa</taxon>
        <taxon>Placobranchoidea</taxon>
        <taxon>Plakobranchidae</taxon>
        <taxon>Elysia</taxon>
    </lineage>
</organism>
<dbReference type="AlphaFoldDB" id="A0AAV4IW47"/>
<sequence length="275" mass="29771">MLCLGSSSFDQAHCGFKFSYIIKCGLVNASDCCSGHYFIPHSSPGTPRWKDLSKLMALSASYNGITQKTDLSFVSCFKKSIYDDDCDDHGDHDDDGGGCGGDDDIGGGCGGGGGDDIIGGGCGGGDEDNGGGCGCDSRHPSFPDSSDPSNISHGIKTETGENCRRTHGIKTETAENSRRTHDIMTETGENCRRTHGLKAETGENCRRTHCIKAETGENCRRTHGIKTETGKNCRKKCLPSLQHLDYGQHRRSRLPGLAWFFASLDFLEMRQNLER</sequence>
<feature type="compositionally biased region" description="Basic and acidic residues" evidence="1">
    <location>
        <begin position="155"/>
        <end position="168"/>
    </location>
</feature>
<gene>
    <name evidence="2" type="ORF">ElyMa_003156700</name>
</gene>
<name>A0AAV4IW47_9GAST</name>
<keyword evidence="3" id="KW-1185">Reference proteome</keyword>
<dbReference type="Proteomes" id="UP000762676">
    <property type="component" value="Unassembled WGS sequence"/>
</dbReference>
<evidence type="ECO:0000313" key="2">
    <source>
        <dbReference type="EMBL" id="GFS14200.1"/>
    </source>
</evidence>
<reference evidence="2 3" key="1">
    <citation type="journal article" date="2021" name="Elife">
        <title>Chloroplast acquisition without the gene transfer in kleptoplastic sea slugs, Plakobranchus ocellatus.</title>
        <authorList>
            <person name="Maeda T."/>
            <person name="Takahashi S."/>
            <person name="Yoshida T."/>
            <person name="Shimamura S."/>
            <person name="Takaki Y."/>
            <person name="Nagai Y."/>
            <person name="Toyoda A."/>
            <person name="Suzuki Y."/>
            <person name="Arimoto A."/>
            <person name="Ishii H."/>
            <person name="Satoh N."/>
            <person name="Nishiyama T."/>
            <person name="Hasebe M."/>
            <person name="Maruyama T."/>
            <person name="Minagawa J."/>
            <person name="Obokata J."/>
            <person name="Shigenobu S."/>
        </authorList>
    </citation>
    <scope>NUCLEOTIDE SEQUENCE [LARGE SCALE GENOMIC DNA]</scope>
</reference>
<protein>
    <submittedName>
        <fullName evidence="2">Uncharacterized protein</fullName>
    </submittedName>
</protein>
<feature type="compositionally biased region" description="Polar residues" evidence="1">
    <location>
        <begin position="143"/>
        <end position="152"/>
    </location>
</feature>
<evidence type="ECO:0000313" key="3">
    <source>
        <dbReference type="Proteomes" id="UP000762676"/>
    </source>
</evidence>
<proteinExistence type="predicted"/>
<evidence type="ECO:0000256" key="1">
    <source>
        <dbReference type="SAM" id="MobiDB-lite"/>
    </source>
</evidence>
<accession>A0AAV4IW47</accession>
<feature type="region of interest" description="Disordered" evidence="1">
    <location>
        <begin position="141"/>
        <end position="168"/>
    </location>
</feature>
<comment type="caution">
    <text evidence="2">The sequence shown here is derived from an EMBL/GenBank/DDBJ whole genome shotgun (WGS) entry which is preliminary data.</text>
</comment>
<dbReference type="EMBL" id="BMAT01006511">
    <property type="protein sequence ID" value="GFS14200.1"/>
    <property type="molecule type" value="Genomic_DNA"/>
</dbReference>